<accession>A0ACA9K416</accession>
<dbReference type="EMBL" id="CAJVPW010000267">
    <property type="protein sequence ID" value="CAG8448389.1"/>
    <property type="molecule type" value="Genomic_DNA"/>
</dbReference>
<evidence type="ECO:0000313" key="2">
    <source>
        <dbReference type="Proteomes" id="UP000789366"/>
    </source>
</evidence>
<feature type="non-terminal residue" evidence="1">
    <location>
        <position position="383"/>
    </location>
</feature>
<gene>
    <name evidence="1" type="ORF">SPELUC_LOCUS649</name>
</gene>
<reference evidence="1" key="1">
    <citation type="submission" date="2021-06" db="EMBL/GenBank/DDBJ databases">
        <authorList>
            <person name="Kallberg Y."/>
            <person name="Tangrot J."/>
            <person name="Rosling A."/>
        </authorList>
    </citation>
    <scope>NUCLEOTIDE SEQUENCE</scope>
    <source>
        <strain evidence="1">28 12/20/2015</strain>
    </source>
</reference>
<evidence type="ECO:0000313" key="1">
    <source>
        <dbReference type="EMBL" id="CAG8448389.1"/>
    </source>
</evidence>
<organism evidence="1 2">
    <name type="scientific">Cetraspora pellucida</name>
    <dbReference type="NCBI Taxonomy" id="1433469"/>
    <lineage>
        <taxon>Eukaryota</taxon>
        <taxon>Fungi</taxon>
        <taxon>Fungi incertae sedis</taxon>
        <taxon>Mucoromycota</taxon>
        <taxon>Glomeromycotina</taxon>
        <taxon>Glomeromycetes</taxon>
        <taxon>Diversisporales</taxon>
        <taxon>Gigasporaceae</taxon>
        <taxon>Cetraspora</taxon>
    </lineage>
</organism>
<comment type="caution">
    <text evidence="1">The sequence shown here is derived from an EMBL/GenBank/DDBJ whole genome shotgun (WGS) entry which is preliminary data.</text>
</comment>
<name>A0ACA9K416_9GLOM</name>
<protein>
    <submittedName>
        <fullName evidence="1">2374_t:CDS:1</fullName>
    </submittedName>
</protein>
<keyword evidence="2" id="KW-1185">Reference proteome</keyword>
<dbReference type="Proteomes" id="UP000789366">
    <property type="component" value="Unassembled WGS sequence"/>
</dbReference>
<sequence length="383" mass="42682">MSPERHWDDSTASIIPYCYIKKVNLNTSKNATLVYPALVVPLIWDGLSSGVVPGDWPAIDKPPPISPEFASLVDFTKVANAPVRKLNDKCQDDDPFCYWSCTNCVRNETDIITCPNVDDWGLTLDDGPSEYTTDILDFLDAKNIKVTFFVVGSRVYERPDILLRAFNAGHQIAVHTWSHPSLTTQTNEQIVAELEWTAKVIKAVIGVRPKHMRPPFGNYDDRVRDISKQLGYKVVIWDRDTNDWMSDEDESFQLPWIEANFSQWVKEPKAGHISLEHDLYKGAALQVQNVIPIVMNGGYSIKQVGTCLGDNNFYQGNITNTTIPVQPSASVTPVSLNQPYPSIKSLPSTPPSSSPSDTSTSAVKNSSAIKSTNLNHFIWAIII</sequence>
<proteinExistence type="predicted"/>